<evidence type="ECO:0000256" key="1">
    <source>
        <dbReference type="ARBA" id="ARBA00022723"/>
    </source>
</evidence>
<organism evidence="4 5">
    <name type="scientific">Candidatus Woesebacteria bacterium GW2011_GWA1_39_8</name>
    <dbReference type="NCBI Taxonomy" id="1618552"/>
    <lineage>
        <taxon>Bacteria</taxon>
        <taxon>Candidatus Woeseibacteriota</taxon>
    </lineage>
</organism>
<feature type="binding site" evidence="3">
    <location>
        <position position="5"/>
    </location>
    <ligand>
        <name>a divalent metal cation</name>
        <dbReference type="ChEBI" id="CHEBI:60240"/>
        <label>1</label>
    </ligand>
</feature>
<dbReference type="PANTHER" id="PTHR46124">
    <property type="entry name" value="D-AMINOACYL-TRNA DEACYLASE"/>
    <property type="match status" value="1"/>
</dbReference>
<dbReference type="Proteomes" id="UP000034793">
    <property type="component" value="Unassembled WGS sequence"/>
</dbReference>
<dbReference type="GO" id="GO:0004536">
    <property type="term" value="F:DNA nuclease activity"/>
    <property type="evidence" value="ECO:0007669"/>
    <property type="project" value="InterPro"/>
</dbReference>
<feature type="binding site" evidence="3">
    <location>
        <position position="204"/>
    </location>
    <ligand>
        <name>a divalent metal cation</name>
        <dbReference type="ChEBI" id="CHEBI:60240"/>
        <label>1</label>
    </ligand>
</feature>
<dbReference type="PIRSF" id="PIRSF005902">
    <property type="entry name" value="DNase_TatD"/>
    <property type="match status" value="1"/>
</dbReference>
<dbReference type="FunFam" id="3.20.20.140:FF:000005">
    <property type="entry name" value="TatD family hydrolase"/>
    <property type="match status" value="1"/>
</dbReference>
<dbReference type="GO" id="GO:0005829">
    <property type="term" value="C:cytosol"/>
    <property type="evidence" value="ECO:0007669"/>
    <property type="project" value="TreeGrafter"/>
</dbReference>
<dbReference type="PROSITE" id="PS01137">
    <property type="entry name" value="TATD_1"/>
    <property type="match status" value="1"/>
</dbReference>
<comment type="caution">
    <text evidence="4">The sequence shown here is derived from an EMBL/GenBank/DDBJ whole genome shotgun (WGS) entry which is preliminary data.</text>
</comment>
<dbReference type="PATRIC" id="fig|1618552.3.peg.216"/>
<dbReference type="Pfam" id="PF01026">
    <property type="entry name" value="TatD_DNase"/>
    <property type="match status" value="1"/>
</dbReference>
<dbReference type="NCBIfam" id="TIGR00010">
    <property type="entry name" value="YchF/TatD family DNA exonuclease"/>
    <property type="match status" value="1"/>
</dbReference>
<gene>
    <name evidence="4" type="ORF">UT61_C0005G0013</name>
</gene>
<sequence length="259" mass="29677">MFDSHCHLNFQVFDDIYNQVIATAKESGVTHLMIPGTDISTSEKAIEITKDYINVHAAVGVHPTKDLENLDIKKTLFRLEELASEEKVKAIGEIGLDYYHFKAPASLQKRFFLEQIKLAVKLDKPIIIHNRHAGVDVSDLISTNWQPSFEKRIVFHCCEPIMAMLRLAIKKQIFIGVDGDVTYDKEKLDFIQKVPIDLLVIETDAPYIIPEPKRTQKVFPNQPKYLYLIAQKVAEIKKVNLETLVRETTKNAQELFQLT</sequence>
<dbReference type="GO" id="GO:0016788">
    <property type="term" value="F:hydrolase activity, acting on ester bonds"/>
    <property type="evidence" value="ECO:0007669"/>
    <property type="project" value="InterPro"/>
</dbReference>
<keyword evidence="2 4" id="KW-0378">Hydrolase</keyword>
<dbReference type="Gene3D" id="3.20.20.140">
    <property type="entry name" value="Metal-dependent hydrolases"/>
    <property type="match status" value="1"/>
</dbReference>
<accession>A0A0G0SY41</accession>
<name>A0A0G0SY41_9BACT</name>
<dbReference type="InterPro" id="IPR018228">
    <property type="entry name" value="DNase_TatD-rel_CS"/>
</dbReference>
<feature type="binding site" evidence="3">
    <location>
        <position position="156"/>
    </location>
    <ligand>
        <name>a divalent metal cation</name>
        <dbReference type="ChEBI" id="CHEBI:60240"/>
        <label>2</label>
    </ligand>
</feature>
<protein>
    <submittedName>
        <fullName evidence="4">Hydrolase, TatD family</fullName>
    </submittedName>
</protein>
<evidence type="ECO:0000256" key="2">
    <source>
        <dbReference type="ARBA" id="ARBA00022801"/>
    </source>
</evidence>
<evidence type="ECO:0000313" key="4">
    <source>
        <dbReference type="EMBL" id="KKR30532.1"/>
    </source>
</evidence>
<dbReference type="InterPro" id="IPR015991">
    <property type="entry name" value="TatD/YcfH-like"/>
</dbReference>
<dbReference type="InterPro" id="IPR001130">
    <property type="entry name" value="TatD-like"/>
</dbReference>
<dbReference type="AlphaFoldDB" id="A0A0G0SY41"/>
<dbReference type="CDD" id="cd01310">
    <property type="entry name" value="TatD_DNAse"/>
    <property type="match status" value="1"/>
</dbReference>
<reference evidence="4 5" key="1">
    <citation type="journal article" date="2015" name="Nature">
        <title>rRNA introns, odd ribosomes, and small enigmatic genomes across a large radiation of phyla.</title>
        <authorList>
            <person name="Brown C.T."/>
            <person name="Hug L.A."/>
            <person name="Thomas B.C."/>
            <person name="Sharon I."/>
            <person name="Castelle C.J."/>
            <person name="Singh A."/>
            <person name="Wilkins M.J."/>
            <person name="Williams K.H."/>
            <person name="Banfield J.F."/>
        </authorList>
    </citation>
    <scope>NUCLEOTIDE SEQUENCE [LARGE SCALE GENOMIC DNA]</scope>
</reference>
<dbReference type="GO" id="GO:0046872">
    <property type="term" value="F:metal ion binding"/>
    <property type="evidence" value="ECO:0007669"/>
    <property type="project" value="UniProtKB-KW"/>
</dbReference>
<keyword evidence="1 3" id="KW-0479">Metal-binding</keyword>
<proteinExistence type="predicted"/>
<evidence type="ECO:0000313" key="5">
    <source>
        <dbReference type="Proteomes" id="UP000034793"/>
    </source>
</evidence>
<feature type="binding site" evidence="3">
    <location>
        <position position="93"/>
    </location>
    <ligand>
        <name>a divalent metal cation</name>
        <dbReference type="ChEBI" id="CHEBI:60240"/>
        <label>1</label>
    </ligand>
</feature>
<dbReference type="PANTHER" id="PTHR46124:SF2">
    <property type="entry name" value="D-AMINOACYL-TRNA DEACYLASE"/>
    <property type="match status" value="1"/>
</dbReference>
<evidence type="ECO:0000256" key="3">
    <source>
        <dbReference type="PIRSR" id="PIRSR005902-1"/>
    </source>
</evidence>
<dbReference type="SUPFAM" id="SSF51556">
    <property type="entry name" value="Metallo-dependent hydrolases"/>
    <property type="match status" value="1"/>
</dbReference>
<feature type="binding site" evidence="3">
    <location>
        <position position="7"/>
    </location>
    <ligand>
        <name>a divalent metal cation</name>
        <dbReference type="ChEBI" id="CHEBI:60240"/>
        <label>1</label>
    </ligand>
</feature>
<dbReference type="InterPro" id="IPR032466">
    <property type="entry name" value="Metal_Hydrolase"/>
</dbReference>
<feature type="binding site" evidence="3">
    <location>
        <position position="129"/>
    </location>
    <ligand>
        <name>a divalent metal cation</name>
        <dbReference type="ChEBI" id="CHEBI:60240"/>
        <label>2</label>
    </ligand>
</feature>
<dbReference type="EMBL" id="LBXL01000005">
    <property type="protein sequence ID" value="KKR30532.1"/>
    <property type="molecule type" value="Genomic_DNA"/>
</dbReference>